<keyword evidence="3" id="KW-0378">Hydrolase</keyword>
<keyword evidence="1" id="KW-1133">Transmembrane helix</keyword>
<organism evidence="3 4">
    <name type="scientific">Ktedonosporobacter rubrisoli</name>
    <dbReference type="NCBI Taxonomy" id="2509675"/>
    <lineage>
        <taxon>Bacteria</taxon>
        <taxon>Bacillati</taxon>
        <taxon>Chloroflexota</taxon>
        <taxon>Ktedonobacteria</taxon>
        <taxon>Ktedonobacterales</taxon>
        <taxon>Ktedonosporobacteraceae</taxon>
        <taxon>Ktedonosporobacter</taxon>
    </lineage>
</organism>
<dbReference type="InterPro" id="IPR052710">
    <property type="entry name" value="CAAX_protease"/>
</dbReference>
<keyword evidence="4" id="KW-1185">Reference proteome</keyword>
<keyword evidence="3" id="KW-0482">Metalloprotease</keyword>
<dbReference type="GO" id="GO:0006508">
    <property type="term" value="P:proteolysis"/>
    <property type="evidence" value="ECO:0007669"/>
    <property type="project" value="UniProtKB-KW"/>
</dbReference>
<sequence>MIYNIQNNDPSYTPEPEVAGGLSDSQLELARDNFRWHWSDVALTSVVSVVIMLAGVAGFALLQHTFSASHEITTSTLLSAATLGLEFVALVGCVYLLGMRRRHVSWRAVGLRHIPGKWPLIALGLSLLIIPVGALATYAVVLIFKLPLVNAQLPTLAPHGLSWLGVGVLIFLGGIAVPFAEELFFRGLIYTFLRQRWGVWVGVLASSLIFAIAHMNVMIGAMAFCLGLFCAFTYERSKSLWASYIIHAVSNTLKLVFVYVMLASTTHIPLF</sequence>
<dbReference type="OrthoDB" id="9782250at2"/>
<dbReference type="RefSeq" id="WP_129888133.1">
    <property type="nucleotide sequence ID" value="NZ_CP035758.1"/>
</dbReference>
<feature type="transmembrane region" description="Helical" evidence="1">
    <location>
        <begin position="77"/>
        <end position="97"/>
    </location>
</feature>
<gene>
    <name evidence="3" type="ORF">EPA93_14075</name>
</gene>
<name>A0A4P6JPK3_KTERU</name>
<dbReference type="Pfam" id="PF02517">
    <property type="entry name" value="Rce1-like"/>
    <property type="match status" value="1"/>
</dbReference>
<dbReference type="Proteomes" id="UP000290365">
    <property type="component" value="Chromosome"/>
</dbReference>
<feature type="transmembrane region" description="Helical" evidence="1">
    <location>
        <begin position="197"/>
        <end position="229"/>
    </location>
</feature>
<dbReference type="KEGG" id="kbs:EPA93_14075"/>
<feature type="transmembrane region" description="Helical" evidence="1">
    <location>
        <begin position="118"/>
        <end position="143"/>
    </location>
</feature>
<feature type="domain" description="CAAX prenyl protease 2/Lysostaphin resistance protein A-like" evidence="2">
    <location>
        <begin position="168"/>
        <end position="252"/>
    </location>
</feature>
<evidence type="ECO:0000256" key="1">
    <source>
        <dbReference type="SAM" id="Phobius"/>
    </source>
</evidence>
<dbReference type="PANTHER" id="PTHR36435:SF1">
    <property type="entry name" value="CAAX AMINO TERMINAL PROTEASE FAMILY PROTEIN"/>
    <property type="match status" value="1"/>
</dbReference>
<keyword evidence="1" id="KW-0812">Transmembrane</keyword>
<feature type="transmembrane region" description="Helical" evidence="1">
    <location>
        <begin position="241"/>
        <end position="262"/>
    </location>
</feature>
<protein>
    <submittedName>
        <fullName evidence="3">CPBP family intramembrane metalloprotease</fullName>
    </submittedName>
</protein>
<dbReference type="PANTHER" id="PTHR36435">
    <property type="entry name" value="SLR1288 PROTEIN"/>
    <property type="match status" value="1"/>
</dbReference>
<dbReference type="InterPro" id="IPR003675">
    <property type="entry name" value="Rce1/LyrA-like_dom"/>
</dbReference>
<dbReference type="GO" id="GO:0080120">
    <property type="term" value="P:CAAX-box protein maturation"/>
    <property type="evidence" value="ECO:0007669"/>
    <property type="project" value="UniProtKB-ARBA"/>
</dbReference>
<proteinExistence type="predicted"/>
<feature type="transmembrane region" description="Helical" evidence="1">
    <location>
        <begin position="163"/>
        <end position="185"/>
    </location>
</feature>
<feature type="transmembrane region" description="Helical" evidence="1">
    <location>
        <begin position="41"/>
        <end position="62"/>
    </location>
</feature>
<dbReference type="EMBL" id="CP035758">
    <property type="protein sequence ID" value="QBD77070.1"/>
    <property type="molecule type" value="Genomic_DNA"/>
</dbReference>
<reference evidence="3 4" key="1">
    <citation type="submission" date="2019-01" db="EMBL/GenBank/DDBJ databases">
        <title>Ktedonosporobacter rubrisoli SCAWS-G2.</title>
        <authorList>
            <person name="Huang Y."/>
            <person name="Yan B."/>
        </authorList>
    </citation>
    <scope>NUCLEOTIDE SEQUENCE [LARGE SCALE GENOMIC DNA]</scope>
    <source>
        <strain evidence="3 4">SCAWS-G2</strain>
    </source>
</reference>
<dbReference type="AlphaFoldDB" id="A0A4P6JPK3"/>
<evidence type="ECO:0000259" key="2">
    <source>
        <dbReference type="Pfam" id="PF02517"/>
    </source>
</evidence>
<keyword evidence="1" id="KW-0472">Membrane</keyword>
<evidence type="ECO:0000313" key="4">
    <source>
        <dbReference type="Proteomes" id="UP000290365"/>
    </source>
</evidence>
<keyword evidence="3" id="KW-0645">Protease</keyword>
<dbReference type="GO" id="GO:0008237">
    <property type="term" value="F:metallopeptidase activity"/>
    <property type="evidence" value="ECO:0007669"/>
    <property type="project" value="UniProtKB-KW"/>
</dbReference>
<dbReference type="GO" id="GO:0004175">
    <property type="term" value="F:endopeptidase activity"/>
    <property type="evidence" value="ECO:0007669"/>
    <property type="project" value="UniProtKB-ARBA"/>
</dbReference>
<accession>A0A4P6JPK3</accession>
<evidence type="ECO:0000313" key="3">
    <source>
        <dbReference type="EMBL" id="QBD77070.1"/>
    </source>
</evidence>